<evidence type="ECO:0000256" key="3">
    <source>
        <dbReference type="ARBA" id="ARBA00023242"/>
    </source>
</evidence>
<feature type="region of interest" description="Disordered" evidence="5">
    <location>
        <begin position="303"/>
        <end position="337"/>
    </location>
</feature>
<dbReference type="InterPro" id="IPR002344">
    <property type="entry name" value="Lupus_La"/>
</dbReference>
<feature type="region of interest" description="Disordered" evidence="5">
    <location>
        <begin position="447"/>
        <end position="552"/>
    </location>
</feature>
<feature type="domain" description="RRM" evidence="6">
    <location>
        <begin position="127"/>
        <end position="226"/>
    </location>
</feature>
<accession>A0A8J4BM70</accession>
<evidence type="ECO:0000259" key="6">
    <source>
        <dbReference type="PROSITE" id="PS50102"/>
    </source>
</evidence>
<dbReference type="GO" id="GO:1990904">
    <property type="term" value="C:ribonucleoprotein complex"/>
    <property type="evidence" value="ECO:0007669"/>
    <property type="project" value="InterPro"/>
</dbReference>
<dbReference type="PANTHER" id="PTHR22792">
    <property type="entry name" value="LUPUS LA PROTEIN-RELATED"/>
    <property type="match status" value="1"/>
</dbReference>
<feature type="region of interest" description="Disordered" evidence="5">
    <location>
        <begin position="963"/>
        <end position="982"/>
    </location>
</feature>
<feature type="compositionally biased region" description="Gly residues" evidence="5">
    <location>
        <begin position="234"/>
        <end position="249"/>
    </location>
</feature>
<dbReference type="SUPFAM" id="SSF46785">
    <property type="entry name" value="Winged helix' DNA-binding domain"/>
    <property type="match status" value="1"/>
</dbReference>
<feature type="region of interest" description="Disordered" evidence="5">
    <location>
        <begin position="231"/>
        <end position="272"/>
    </location>
</feature>
<dbReference type="InterPro" id="IPR045180">
    <property type="entry name" value="La_dom_prot"/>
</dbReference>
<dbReference type="InterPro" id="IPR012677">
    <property type="entry name" value="Nucleotide-bd_a/b_plait_sf"/>
</dbReference>
<dbReference type="PROSITE" id="PS50961">
    <property type="entry name" value="HTH_LA"/>
    <property type="match status" value="1"/>
</dbReference>
<name>A0A8J4BM70_9CHLO</name>
<dbReference type="SMART" id="SM00715">
    <property type="entry name" value="LA"/>
    <property type="match status" value="1"/>
</dbReference>
<dbReference type="EMBL" id="BNCO01000065">
    <property type="protein sequence ID" value="GIL64275.1"/>
    <property type="molecule type" value="Genomic_DNA"/>
</dbReference>
<feature type="compositionally biased region" description="Low complexity" evidence="5">
    <location>
        <begin position="635"/>
        <end position="656"/>
    </location>
</feature>
<dbReference type="AlphaFoldDB" id="A0A8J4BM70"/>
<organism evidence="8 9">
    <name type="scientific">Volvox africanus</name>
    <dbReference type="NCBI Taxonomy" id="51714"/>
    <lineage>
        <taxon>Eukaryota</taxon>
        <taxon>Viridiplantae</taxon>
        <taxon>Chlorophyta</taxon>
        <taxon>core chlorophytes</taxon>
        <taxon>Chlorophyceae</taxon>
        <taxon>CS clade</taxon>
        <taxon>Chlamydomonadales</taxon>
        <taxon>Volvocaceae</taxon>
        <taxon>Volvox</taxon>
    </lineage>
</organism>
<evidence type="ECO:0000256" key="4">
    <source>
        <dbReference type="PROSITE-ProRule" id="PRU00332"/>
    </source>
</evidence>
<dbReference type="GO" id="GO:0006396">
    <property type="term" value="P:RNA processing"/>
    <property type="evidence" value="ECO:0007669"/>
    <property type="project" value="InterPro"/>
</dbReference>
<dbReference type="PROSITE" id="PS50102">
    <property type="entry name" value="RRM"/>
    <property type="match status" value="1"/>
</dbReference>
<feature type="compositionally biased region" description="Low complexity" evidence="5">
    <location>
        <begin position="254"/>
        <end position="266"/>
    </location>
</feature>
<sequence>MADSKVAHSAGAEDAEVFLSASEDEAVPQVITPELLSALVKQVEFYFSDANLPTDKKLLKQIRKDPEGYVPVKLFANFRKVRALSKDVGIITEALRSASLLQLSQDSKRVRRIVPVPEYDISDIQRRTIVVENLPGNPSPTIESVTEMFRVYGRVKLVRICSRESKGKLPSWLTSSCQHMGGTQHAYVEFEEEEGAILAAAALAQDSDAPDGVVQVRRLLACIAEQRERRSVTGTGGSSFGGSSGGGSRKGSRDVSPLGSRNAGSRRGSGGGGWICSSNGGAALDAYHPAFHSYRTYGGAFDGSRSSSGGGAGPSPSVSFVPPPPPPPRRSCDSAPVSDLLPVATTTVAPLPAPTPPSSARSINAYRPPAKRLSDGFQTGFQSLPVGGVTSGVIGILPQPLQRCAGGSFGSSCGTALTSAGGTPTAAPSSPSPMSTTFINLVAHSPPLVTRGASSGGGRPPVHPPIVPPPPPPPPKPQSSLSESQPVAIATAPSPTAHHPTQTPTPASSAPSALAEAIAQLQAERRASEAGGTKATVSDVGPTPAPAPAPTALAAPMAAPRTVPTAPKFCLDLAAGAHTRGSRSITSQESIPNAGVDVASKTAPTVIPRGSQTQMVANVEDFINNILAGRSGSRSTPAPMPSNAAPPSSAGSGTQARKPVVPAVPRTMAVPQQQPAVDAALAVAGILASTLRRPVPVSSYTTPAVSNAPLVKPPAAVVEQVHVVESATIAPAAEAPVPVPVPAVFITAVGPGMDFSLEHAVTVTVHRSPAPGTAGLSTDCCSKKSPIPATDASPTPVVTYASSGGINSATSSPPSSPIVPLAKGIAKANGSKTSSACPNSVGSGQTTTGSVVTGRAQPGAKRFSRRDYAQWAAATPEFRAEAASKFAGSSASGSPNSTAGGFGRSSGGGAGPAGGCGPASPPSVASVSISDGGVFGTVISSGQNSGGGNLHFHSNTAAPIWHVAKGPDGSKGFGGRTRVPVT</sequence>
<dbReference type="InterPro" id="IPR036388">
    <property type="entry name" value="WH-like_DNA-bd_sf"/>
</dbReference>
<gene>
    <name evidence="8" type="ORF">Vafri_18272</name>
</gene>
<feature type="compositionally biased region" description="Gly residues" evidence="5">
    <location>
        <begin position="900"/>
        <end position="917"/>
    </location>
</feature>
<feature type="region of interest" description="Disordered" evidence="5">
    <location>
        <begin position="887"/>
        <end position="924"/>
    </location>
</feature>
<feature type="compositionally biased region" description="Pro residues" evidence="5">
    <location>
        <begin position="461"/>
        <end position="477"/>
    </location>
</feature>
<evidence type="ECO:0000259" key="7">
    <source>
        <dbReference type="PROSITE" id="PS50961"/>
    </source>
</evidence>
<dbReference type="CDD" id="cd08033">
    <property type="entry name" value="LARP_6"/>
    <property type="match status" value="1"/>
</dbReference>
<evidence type="ECO:0000313" key="8">
    <source>
        <dbReference type="EMBL" id="GIL64275.1"/>
    </source>
</evidence>
<dbReference type="GO" id="GO:0003723">
    <property type="term" value="F:RNA binding"/>
    <property type="evidence" value="ECO:0007669"/>
    <property type="project" value="UniProtKB-UniRule"/>
</dbReference>
<feature type="domain" description="HTH La-type RNA-binding" evidence="7">
    <location>
        <begin position="29"/>
        <end position="120"/>
    </location>
</feature>
<proteinExistence type="predicted"/>
<dbReference type="Proteomes" id="UP000747399">
    <property type="component" value="Unassembled WGS sequence"/>
</dbReference>
<keyword evidence="3" id="KW-0539">Nucleus</keyword>
<evidence type="ECO:0000256" key="1">
    <source>
        <dbReference type="ARBA" id="ARBA00004123"/>
    </source>
</evidence>
<dbReference type="Gene3D" id="3.30.70.330">
    <property type="match status" value="1"/>
</dbReference>
<dbReference type="SUPFAM" id="SSF54928">
    <property type="entry name" value="RNA-binding domain, RBD"/>
    <property type="match status" value="1"/>
</dbReference>
<feature type="compositionally biased region" description="Low complexity" evidence="5">
    <location>
        <begin position="840"/>
        <end position="854"/>
    </location>
</feature>
<dbReference type="PRINTS" id="PR00302">
    <property type="entry name" value="LUPUSLA"/>
</dbReference>
<dbReference type="InterPro" id="IPR006630">
    <property type="entry name" value="La_HTH"/>
</dbReference>
<dbReference type="GO" id="GO:0005634">
    <property type="term" value="C:nucleus"/>
    <property type="evidence" value="ECO:0007669"/>
    <property type="project" value="UniProtKB-SubCell"/>
</dbReference>
<evidence type="ECO:0000256" key="5">
    <source>
        <dbReference type="SAM" id="MobiDB-lite"/>
    </source>
</evidence>
<reference evidence="8" key="1">
    <citation type="journal article" date="2021" name="Proc. Natl. Acad. Sci. U.S.A.">
        <title>Three genomes in the algal genus Volvox reveal the fate of a haploid sex-determining region after a transition to homothallism.</title>
        <authorList>
            <person name="Yamamoto K."/>
            <person name="Hamaji T."/>
            <person name="Kawai-Toyooka H."/>
            <person name="Matsuzaki R."/>
            <person name="Takahashi F."/>
            <person name="Nishimura Y."/>
            <person name="Kawachi M."/>
            <person name="Noguchi H."/>
            <person name="Minakuchi Y."/>
            <person name="Umen J.G."/>
            <person name="Toyoda A."/>
            <person name="Nozaki H."/>
        </authorList>
    </citation>
    <scope>NUCLEOTIDE SEQUENCE</scope>
    <source>
        <strain evidence="8">NIES-3780</strain>
    </source>
</reference>
<comment type="subcellular location">
    <subcellularLocation>
        <location evidence="1">Nucleus</location>
    </subcellularLocation>
</comment>
<keyword evidence="2 4" id="KW-0694">RNA-binding</keyword>
<keyword evidence="9" id="KW-1185">Reference proteome</keyword>
<feature type="region of interest" description="Disordered" evidence="5">
    <location>
        <begin position="829"/>
        <end position="866"/>
    </location>
</feature>
<dbReference type="PANTHER" id="PTHR22792:SF132">
    <property type="entry name" value="LA-RELATED PROTEIN 1"/>
    <property type="match status" value="1"/>
</dbReference>
<dbReference type="InterPro" id="IPR036390">
    <property type="entry name" value="WH_DNA-bd_sf"/>
</dbReference>
<dbReference type="Pfam" id="PF05383">
    <property type="entry name" value="La"/>
    <property type="match status" value="1"/>
</dbReference>
<feature type="compositionally biased region" description="Low complexity" evidence="5">
    <location>
        <begin position="488"/>
        <end position="522"/>
    </location>
</feature>
<protein>
    <recommendedName>
        <fullName evidence="10">HTH La-type RNA-binding domain-containing protein</fullName>
    </recommendedName>
</protein>
<dbReference type="InterPro" id="IPR035979">
    <property type="entry name" value="RBD_domain_sf"/>
</dbReference>
<dbReference type="GO" id="GO:0005737">
    <property type="term" value="C:cytoplasm"/>
    <property type="evidence" value="ECO:0007669"/>
    <property type="project" value="UniProtKB-ARBA"/>
</dbReference>
<evidence type="ECO:0000313" key="9">
    <source>
        <dbReference type="Proteomes" id="UP000747399"/>
    </source>
</evidence>
<dbReference type="Gene3D" id="1.10.10.10">
    <property type="entry name" value="Winged helix-like DNA-binding domain superfamily/Winged helix DNA-binding domain"/>
    <property type="match status" value="1"/>
</dbReference>
<evidence type="ECO:0008006" key="10">
    <source>
        <dbReference type="Google" id="ProtNLM"/>
    </source>
</evidence>
<comment type="caution">
    <text evidence="8">The sequence shown here is derived from an EMBL/GenBank/DDBJ whole genome shotgun (WGS) entry which is preliminary data.</text>
</comment>
<feature type="region of interest" description="Disordered" evidence="5">
    <location>
        <begin position="629"/>
        <end position="659"/>
    </location>
</feature>
<dbReference type="InterPro" id="IPR000504">
    <property type="entry name" value="RRM_dom"/>
</dbReference>
<evidence type="ECO:0000256" key="2">
    <source>
        <dbReference type="ARBA" id="ARBA00022884"/>
    </source>
</evidence>